<reference evidence="1 2" key="1">
    <citation type="submission" date="2023-11" db="EMBL/GenBank/DDBJ databases">
        <title>From the Deep-Sea to the Surface: Bacterial Genomes Isolated from the Moytirra Hydrothermal Vent Plume.</title>
        <authorList>
            <person name="Major S.R."/>
        </authorList>
    </citation>
    <scope>NUCLEOTIDE SEQUENCE [LARGE SCALE GENOMIC DNA]</scope>
    <source>
        <strain evidence="1 2">OXR-9</strain>
    </source>
</reference>
<dbReference type="EMBL" id="CP139725">
    <property type="protein sequence ID" value="WPZ23083.1"/>
    <property type="molecule type" value="Genomic_DNA"/>
</dbReference>
<gene>
    <name evidence="1" type="ORF">T7987_07600</name>
</gene>
<accession>A0ABZ0V507</accession>
<evidence type="ECO:0000313" key="2">
    <source>
        <dbReference type="Proteomes" id="UP001326567"/>
    </source>
</evidence>
<protein>
    <submittedName>
        <fullName evidence="1">Phosphohydrolase</fullName>
    </submittedName>
</protein>
<sequence length="295" mass="31797">MTRTICIYHANCADGFTAAWAVREALGETVEYIPAGYGDEPPDVAGADVIIVDFSYKRPVLERMAHTARSIIVLDHHKTARDDLINLPRPAGGWDAHRAAAGNPAALFDMDRSGAQMAWDYFHQGARPFLVDVVADRDLWCWGIDQSREINAVIGSHEMTWDAWHDLAARLQADADIARVAAEGEAILRAHDKLVRQVIDVSKRRMVIGGHEVPVAAAPYALASDTAGTMAEGEPFAATYVDGPKGRAFSLRSRGDGLDVSQIASTYGGGGHRGAAGFLMPHGWEGDGLPGQPTM</sequence>
<dbReference type="Gene3D" id="3.10.310.30">
    <property type="match status" value="1"/>
</dbReference>
<dbReference type="SUPFAM" id="SSF64182">
    <property type="entry name" value="DHH phosphoesterases"/>
    <property type="match status" value="1"/>
</dbReference>
<proteinExistence type="predicted"/>
<organism evidence="1 2">
    <name type="scientific">Sulfitobacter faviae</name>
    <dbReference type="NCBI Taxonomy" id="1775881"/>
    <lineage>
        <taxon>Bacteria</taxon>
        <taxon>Pseudomonadati</taxon>
        <taxon>Pseudomonadota</taxon>
        <taxon>Alphaproteobacteria</taxon>
        <taxon>Rhodobacterales</taxon>
        <taxon>Roseobacteraceae</taxon>
        <taxon>Sulfitobacter</taxon>
    </lineage>
</organism>
<evidence type="ECO:0000313" key="1">
    <source>
        <dbReference type="EMBL" id="WPZ23083.1"/>
    </source>
</evidence>
<dbReference type="PANTHER" id="PTHR46922">
    <property type="entry name" value="DHHA1 DOMAIN PROTEIN"/>
    <property type="match status" value="1"/>
</dbReference>
<dbReference type="InterPro" id="IPR038763">
    <property type="entry name" value="DHH_sf"/>
</dbReference>
<name>A0ABZ0V507_9RHOB</name>
<dbReference type="Proteomes" id="UP001326567">
    <property type="component" value="Chromosome"/>
</dbReference>
<dbReference type="PANTHER" id="PTHR46922:SF4">
    <property type="entry name" value="DHHA1 DOMAIN PROTEIN"/>
    <property type="match status" value="1"/>
</dbReference>
<keyword evidence="2" id="KW-1185">Reference proteome</keyword>
<dbReference type="RefSeq" id="WP_322329559.1">
    <property type="nucleotide sequence ID" value="NZ_CP139725.1"/>
</dbReference>